<organism evidence="4 5">
    <name type="scientific">Sandaracinus amylolyticus</name>
    <dbReference type="NCBI Taxonomy" id="927083"/>
    <lineage>
        <taxon>Bacteria</taxon>
        <taxon>Pseudomonadati</taxon>
        <taxon>Myxococcota</taxon>
        <taxon>Polyangia</taxon>
        <taxon>Polyangiales</taxon>
        <taxon>Sandaracinaceae</taxon>
        <taxon>Sandaracinus</taxon>
    </lineage>
</organism>
<evidence type="ECO:0000256" key="1">
    <source>
        <dbReference type="SAM" id="Phobius"/>
    </source>
</evidence>
<dbReference type="KEGG" id="samy:DB32_000967"/>
<keyword evidence="1" id="KW-0812">Transmembrane</keyword>
<keyword evidence="1" id="KW-0472">Membrane</keyword>
<dbReference type="RefSeq" id="WP_053231237.1">
    <property type="nucleotide sequence ID" value="NZ_CP011125.1"/>
</dbReference>
<gene>
    <name evidence="4" type="ORF">DB32_000967</name>
</gene>
<dbReference type="InterPro" id="IPR013784">
    <property type="entry name" value="Carb-bd-like_fold"/>
</dbReference>
<name>A0A0F6VZS4_9BACT</name>
<dbReference type="Gene3D" id="2.60.40.1120">
    <property type="entry name" value="Carboxypeptidase-like, regulatory domain"/>
    <property type="match status" value="1"/>
</dbReference>
<evidence type="ECO:0000313" key="5">
    <source>
        <dbReference type="Proteomes" id="UP000034883"/>
    </source>
</evidence>
<feature type="transmembrane region" description="Helical" evidence="1">
    <location>
        <begin position="253"/>
        <end position="274"/>
    </location>
</feature>
<dbReference type="Pfam" id="PF08308">
    <property type="entry name" value="PEGA"/>
    <property type="match status" value="1"/>
</dbReference>
<keyword evidence="2" id="KW-0732">Signal</keyword>
<accession>A0A0F6VZS4</accession>
<dbReference type="STRING" id="927083.DB32_000967"/>
<dbReference type="OrthoDB" id="5524242at2"/>
<evidence type="ECO:0000313" key="4">
    <source>
        <dbReference type="EMBL" id="AKF03818.1"/>
    </source>
</evidence>
<dbReference type="GO" id="GO:0030246">
    <property type="term" value="F:carbohydrate binding"/>
    <property type="evidence" value="ECO:0007669"/>
    <property type="project" value="InterPro"/>
</dbReference>
<feature type="chain" id="PRO_5002511600" description="PEGA domain-containing protein" evidence="2">
    <location>
        <begin position="28"/>
        <end position="401"/>
    </location>
</feature>
<dbReference type="SUPFAM" id="SSF49452">
    <property type="entry name" value="Starch-binding domain-like"/>
    <property type="match status" value="1"/>
</dbReference>
<dbReference type="InterPro" id="IPR013229">
    <property type="entry name" value="PEGA"/>
</dbReference>
<dbReference type="AlphaFoldDB" id="A0A0F6VZS4"/>
<protein>
    <recommendedName>
        <fullName evidence="3">PEGA domain-containing protein</fullName>
    </recommendedName>
</protein>
<keyword evidence="5" id="KW-1185">Reference proteome</keyword>
<dbReference type="Proteomes" id="UP000034883">
    <property type="component" value="Chromosome"/>
</dbReference>
<feature type="domain" description="PEGA" evidence="3">
    <location>
        <begin position="164"/>
        <end position="235"/>
    </location>
</feature>
<dbReference type="EMBL" id="CP011125">
    <property type="protein sequence ID" value="AKF03818.1"/>
    <property type="molecule type" value="Genomic_DNA"/>
</dbReference>
<evidence type="ECO:0000256" key="2">
    <source>
        <dbReference type="SAM" id="SignalP"/>
    </source>
</evidence>
<proteinExistence type="predicted"/>
<keyword evidence="1" id="KW-1133">Transmembrane helix</keyword>
<feature type="signal peptide" evidence="2">
    <location>
        <begin position="1"/>
        <end position="27"/>
    </location>
</feature>
<evidence type="ECO:0000259" key="3">
    <source>
        <dbReference type="Pfam" id="PF08308"/>
    </source>
</evidence>
<reference evidence="4 5" key="1">
    <citation type="submission" date="2015-03" db="EMBL/GenBank/DDBJ databases">
        <title>Genome assembly of Sandaracinus amylolyticus DSM 53668.</title>
        <authorList>
            <person name="Sharma G."/>
            <person name="Subramanian S."/>
        </authorList>
    </citation>
    <scope>NUCLEOTIDE SEQUENCE [LARGE SCALE GENOMIC DNA]</scope>
    <source>
        <strain evidence="4 5">DSM 53668</strain>
    </source>
</reference>
<sequence>MRHALGLRFLSSLLFAAALVTSVPAAAQDASVIVLGLTSIEGDDEYARNLTGAIRNQASRVPGWQVSDREVTLAQMSLAHGCGDVPDVECLRQIAATLNAQRLLYGTVRRQAGDFHLTLSLFDAETGHIDRTVEQTLSSRRTDIDDLREPARTVVTQLSGPVTGALRIASNAPGATVSVDGEVAGTTDGEGGFSMPAIAVGEHAIEVSAPGRDPWTGTVTIARDTEMTLDAELAESTGGGQHQDGGDGPSINWAGIALIAAGALAFGGTIYSWARLEAINSDPQYRAYTESFRMTYDPMRGGNPPSTYLTNCSAAAGGDTLGGRADAGAASSVADLCSEGDTLEVLQYVFLGVAVAAAGTGAIFLATGVGESGGSEDEAPSVTVLPSFSPEGGRITARVRF</sequence>